<keyword evidence="1" id="KW-0732">Signal</keyword>
<reference evidence="4" key="1">
    <citation type="journal article" date="2019" name="Int. J. Syst. Evol. Microbiol.">
        <title>The Global Catalogue of Microorganisms (GCM) 10K type strain sequencing project: providing services to taxonomists for standard genome sequencing and annotation.</title>
        <authorList>
            <consortium name="The Broad Institute Genomics Platform"/>
            <consortium name="The Broad Institute Genome Sequencing Center for Infectious Disease"/>
            <person name="Wu L."/>
            <person name="Ma J."/>
        </authorList>
    </citation>
    <scope>NUCLEOTIDE SEQUENCE [LARGE SCALE GENOMIC DNA]</scope>
    <source>
        <strain evidence="4">KCTC 12708</strain>
    </source>
</reference>
<dbReference type="InterPro" id="IPR012334">
    <property type="entry name" value="Pectin_lyas_fold"/>
</dbReference>
<evidence type="ECO:0000313" key="4">
    <source>
        <dbReference type="Proteomes" id="UP000615593"/>
    </source>
</evidence>
<comment type="caution">
    <text evidence="3">The sequence shown here is derived from an EMBL/GenBank/DDBJ whole genome shotgun (WGS) entry which is preliminary data.</text>
</comment>
<evidence type="ECO:0000259" key="2">
    <source>
        <dbReference type="Pfam" id="PF18962"/>
    </source>
</evidence>
<organism evidence="3 4">
    <name type="scientific">Mesonia mobilis</name>
    <dbReference type="NCBI Taxonomy" id="369791"/>
    <lineage>
        <taxon>Bacteria</taxon>
        <taxon>Pseudomonadati</taxon>
        <taxon>Bacteroidota</taxon>
        <taxon>Flavobacteriia</taxon>
        <taxon>Flavobacteriales</taxon>
        <taxon>Flavobacteriaceae</taxon>
        <taxon>Mesonia</taxon>
    </lineage>
</organism>
<protein>
    <recommendedName>
        <fullName evidence="2">Secretion system C-terminal sorting domain-containing protein</fullName>
    </recommendedName>
</protein>
<accession>A0ABQ3BQ35</accession>
<proteinExistence type="predicted"/>
<gene>
    <name evidence="3" type="ORF">GCM10008088_14570</name>
</gene>
<evidence type="ECO:0000313" key="3">
    <source>
        <dbReference type="EMBL" id="GGZ53979.1"/>
    </source>
</evidence>
<dbReference type="Proteomes" id="UP000615593">
    <property type="component" value="Unassembled WGS sequence"/>
</dbReference>
<dbReference type="EMBL" id="BMWY01000003">
    <property type="protein sequence ID" value="GGZ53979.1"/>
    <property type="molecule type" value="Genomic_DNA"/>
</dbReference>
<evidence type="ECO:0000256" key="1">
    <source>
        <dbReference type="ARBA" id="ARBA00022729"/>
    </source>
</evidence>
<dbReference type="InterPro" id="IPR006626">
    <property type="entry name" value="PbH1"/>
</dbReference>
<dbReference type="Gene3D" id="2.160.20.10">
    <property type="entry name" value="Single-stranded right-handed beta-helix, Pectin lyase-like"/>
    <property type="match status" value="1"/>
</dbReference>
<dbReference type="Pfam" id="PF18962">
    <property type="entry name" value="Por_Secre_tail"/>
    <property type="match status" value="1"/>
</dbReference>
<dbReference type="SMART" id="SM00710">
    <property type="entry name" value="PbH1"/>
    <property type="match status" value="5"/>
</dbReference>
<dbReference type="NCBIfam" id="TIGR04183">
    <property type="entry name" value="Por_Secre_tail"/>
    <property type="match status" value="1"/>
</dbReference>
<feature type="domain" description="Secretion system C-terminal sorting" evidence="2">
    <location>
        <begin position="406"/>
        <end position="473"/>
    </location>
</feature>
<keyword evidence="4" id="KW-1185">Reference proteome</keyword>
<name>A0ABQ3BQ35_9FLAO</name>
<dbReference type="InterPro" id="IPR026444">
    <property type="entry name" value="Secre_tail"/>
</dbReference>
<dbReference type="InterPro" id="IPR011050">
    <property type="entry name" value="Pectin_lyase_fold/virulence"/>
</dbReference>
<sequence length="474" mass="50687">MGAKAQFTTPDTGVNWTMQDLLNATASPLTFNGTSYTLTEDLIISENDSFTLDAADSLYVNQDVLIQVYGNFSSNPSSGEMVITATDSLTPYEGFRFENDSQISINNTVIKNGGGLRVLTPNFSLTNSYLAYNVSGAATGAVVSVSYGSPIIENNTFLENDLPAVASGANQEVSAIINGNYLEGNGQSNQNRPQINMGPSGIDTLKITQNTIIGDPTLDLVGGIAVANLTGGEIRSIIDNNTITNNRYGITVVGGNSFAYIRNNVIENNDTQGVPNLGGSGISLNSSSNTQEVVATNNEIRGNLWGITVIGEASVNLGDNEDNPGGNVFANNGNGGNTYALYNNTPNTITALHNCWIEGQANTLADAESVIFHQTDDNSLGEVLYDPVGCESLAVNEQEFEQVSFFPNPVQQQLFINNEQLVEEVRIVDLTGKEVFSKTLQEGQNQLEISLASGIYLLQFKKGNAIKTEKLIVE</sequence>
<dbReference type="SUPFAM" id="SSF51126">
    <property type="entry name" value="Pectin lyase-like"/>
    <property type="match status" value="1"/>
</dbReference>